<evidence type="ECO:0000313" key="2">
    <source>
        <dbReference type="EMBL" id="EPZ15842.1"/>
    </source>
</evidence>
<feature type="region of interest" description="Disordered" evidence="1">
    <location>
        <begin position="501"/>
        <end position="529"/>
    </location>
</feature>
<feature type="compositionally biased region" description="Polar residues" evidence="1">
    <location>
        <begin position="520"/>
        <end position="529"/>
    </location>
</feature>
<feature type="compositionally biased region" description="Basic and acidic residues" evidence="1">
    <location>
        <begin position="510"/>
        <end position="519"/>
    </location>
</feature>
<dbReference type="OrthoDB" id="8522878at2"/>
<proteinExistence type="predicted"/>
<keyword evidence="3" id="KW-1185">Reference proteome</keyword>
<feature type="compositionally biased region" description="Polar residues" evidence="1">
    <location>
        <begin position="458"/>
        <end position="467"/>
    </location>
</feature>
<dbReference type="AlphaFoldDB" id="S9ZQN3"/>
<accession>S9ZQN3</accession>
<dbReference type="STRING" id="1348657.M622_13880"/>
<dbReference type="Proteomes" id="UP000015455">
    <property type="component" value="Unassembled WGS sequence"/>
</dbReference>
<feature type="region of interest" description="Disordered" evidence="1">
    <location>
        <begin position="458"/>
        <end position="487"/>
    </location>
</feature>
<evidence type="ECO:0008006" key="4">
    <source>
        <dbReference type="Google" id="ProtNLM"/>
    </source>
</evidence>
<dbReference type="RefSeq" id="WP_021249085.1">
    <property type="nucleotide sequence ID" value="NZ_ATJV01000049.1"/>
</dbReference>
<feature type="compositionally biased region" description="Basic and acidic residues" evidence="1">
    <location>
        <begin position="469"/>
        <end position="478"/>
    </location>
</feature>
<dbReference type="InterPro" id="IPR017467">
    <property type="entry name" value="CHP03016_PEP-CTERM"/>
</dbReference>
<organism evidence="2 3">
    <name type="scientific">Thauera terpenica 58Eu</name>
    <dbReference type="NCBI Taxonomy" id="1348657"/>
    <lineage>
        <taxon>Bacteria</taxon>
        <taxon>Pseudomonadati</taxon>
        <taxon>Pseudomonadota</taxon>
        <taxon>Betaproteobacteria</taxon>
        <taxon>Rhodocyclales</taxon>
        <taxon>Zoogloeaceae</taxon>
        <taxon>Thauera</taxon>
    </lineage>
</organism>
<protein>
    <recommendedName>
        <fullName evidence="4">TIGR03016 family PEP-CTERM system-associated outer membrane protein</fullName>
    </recommendedName>
</protein>
<dbReference type="eggNOG" id="ENOG502Z9WX">
    <property type="taxonomic scope" value="Bacteria"/>
</dbReference>
<sequence length="529" mass="56914">MFAPKRLEDRRGRDLLPALSLASLLALVAGGALAQTSIVTPRLDTSLTWTDNAGSSGSGGFGGGAVGDGGSDWILEVSPGVSVYRDSGRLSGNLSANFRNLMYASNTDNNTTYLSLNGSGQFEAVEDMLFIDADAWISRNNQSAFSTRPTGDSLDVDASNQMRVFTLSPRFQFRIGDNTEGALRYERRWSNAGSSQLADQDKDQWSADITNTRITGIFGLGLAYNRQSGGTSGGSSGSSRQGSQDQEIARATLYAKVTPELRLRGIVGHEKNDYGASGTESNTITGAGFDWNPSERTAVAATVEKRVFGNGYDLSVQHRIARTTVFGSFSRDIESSLDLIAGGGFNDPFYQSIYEGIVRDNPGISPTLASDLALLFVRQLRGDVLTNAYFVSRSMSAGINHELRRGIVSLTFNRSDRSRLGNATDLSAEDDFRNFDDIATDSVTLSYSHRLTPRASLNASVMRSTSDGRGAESSDTERSAFQVGLSSSLGPKTTGALIYRHQRTDGNGYKADESERKENSVSATLGMSF</sequence>
<reference evidence="2 3" key="1">
    <citation type="submission" date="2013-06" db="EMBL/GenBank/DDBJ databases">
        <title>Draft genome sequence of Thauera terpenica.</title>
        <authorList>
            <person name="Liu B."/>
            <person name="Frostegard A.H."/>
            <person name="Shapleigh J.P."/>
        </authorList>
    </citation>
    <scope>NUCLEOTIDE SEQUENCE [LARGE SCALE GENOMIC DNA]</scope>
    <source>
        <strain evidence="2 3">58Eu</strain>
    </source>
</reference>
<evidence type="ECO:0000313" key="3">
    <source>
        <dbReference type="Proteomes" id="UP000015455"/>
    </source>
</evidence>
<comment type="caution">
    <text evidence="2">The sequence shown here is derived from an EMBL/GenBank/DDBJ whole genome shotgun (WGS) entry which is preliminary data.</text>
</comment>
<dbReference type="PATRIC" id="fig|1348657.5.peg.1657"/>
<dbReference type="SUPFAM" id="SSF56935">
    <property type="entry name" value="Porins"/>
    <property type="match status" value="1"/>
</dbReference>
<gene>
    <name evidence="2" type="ORF">M622_13880</name>
</gene>
<name>S9ZQN3_9RHOO</name>
<dbReference type="EMBL" id="ATJV01000049">
    <property type="protein sequence ID" value="EPZ15842.1"/>
    <property type="molecule type" value="Genomic_DNA"/>
</dbReference>
<evidence type="ECO:0000256" key="1">
    <source>
        <dbReference type="SAM" id="MobiDB-lite"/>
    </source>
</evidence>
<dbReference type="NCBIfam" id="TIGR03016">
    <property type="entry name" value="pepcterm_hypo_1"/>
    <property type="match status" value="1"/>
</dbReference>